<dbReference type="Proteomes" id="UP000614460">
    <property type="component" value="Unassembled WGS sequence"/>
</dbReference>
<dbReference type="GO" id="GO:0008237">
    <property type="term" value="F:metallopeptidase activity"/>
    <property type="evidence" value="ECO:0007669"/>
    <property type="project" value="UniProtKB-KW"/>
</dbReference>
<organism evidence="5 6">
    <name type="scientific">Sphingobacterium cellulitidis</name>
    <dbReference type="NCBI Taxonomy" id="1768011"/>
    <lineage>
        <taxon>Bacteria</taxon>
        <taxon>Pseudomonadati</taxon>
        <taxon>Bacteroidota</taxon>
        <taxon>Sphingobacteriia</taxon>
        <taxon>Sphingobacteriales</taxon>
        <taxon>Sphingobacteriaceae</taxon>
        <taxon>Sphingobacterium</taxon>
    </lineage>
</organism>
<keyword evidence="2" id="KW-0645">Protease</keyword>
<dbReference type="AlphaFoldDB" id="A0A8H9G233"/>
<dbReference type="InterPro" id="IPR012548">
    <property type="entry name" value="MATCAP"/>
</dbReference>
<dbReference type="RefSeq" id="WP_182499563.1">
    <property type="nucleotide sequence ID" value="NZ_BMKM01000010.1"/>
</dbReference>
<reference evidence="5" key="2">
    <citation type="submission" date="2020-09" db="EMBL/GenBank/DDBJ databases">
        <authorList>
            <person name="Sun Q."/>
            <person name="Zhou Y."/>
        </authorList>
    </citation>
    <scope>NUCLEOTIDE SEQUENCE</scope>
    <source>
        <strain evidence="5">CGMCC 1.15966</strain>
    </source>
</reference>
<keyword evidence="3" id="KW-0378">Hydrolase</keyword>
<name>A0A8H9G233_9SPHI</name>
<gene>
    <name evidence="5" type="ORF">GCM10011516_29850</name>
</gene>
<proteinExistence type="predicted"/>
<sequence length="611" mass="70928">MLEENSKTLTRILNAINKRNPIHYQVPNVGKFIFNKIVPYIFIYRVPSSDKRDKMLVDLAKTENASIVCKSQDFNLEEWIKPIAQKLAEEFGACLLVEAWIGEPMQKEDILIHVGQKDILPLAEYFQKNINKEAREISTAIAKDLNIPQPKDLGALFSKKELQNRQILYMGLAIKQSYIEEEDLVLPILMRLYRETLAKSLSRLFFEFLRVYTHLNATAQKLNFHQELTPLMIDIDNALAQESKKFDFLLMVTPLNAHDAWLQFKKDKFWKTPKFLYRPMHIDPDLVKRRLYNLRIEDIYDPTMAYIFRDKRTELDSMVSMIADRGKDDFLHGSLQVFGNVSEKLYKSAMAILMVTEPEEPIKKSDDYINAFEFAKLARDEIKFLQRQNQEFNSPVRVREDISGVMVNRGVLNISKEYKLTRKRAEALIQHEIGTHVVTYFNGREQPLSIFSLGVPGYEELQEGLAVLAEYIVGGLNNDRLRTIAARVIAVQNMLLGNSFIDTFNMLVEQYSFQQETAFQIVMRVYRGGGLTKDALYLKGIMELLNYLKDGNNVHLLMMGKIRKDYLPIIKDLLQKEILIPPAVTPRYLFPEFSAQWKDVKRKGSIFKLIQ</sequence>
<accession>A0A8H9G233</accession>
<dbReference type="PANTHER" id="PTHR31817:SF0">
    <property type="entry name" value="CHROMOSOME UNDETERMINED SCAFFOLD_67, WHOLE GENOME SHOTGUN SEQUENCE"/>
    <property type="match status" value="1"/>
</dbReference>
<dbReference type="Pfam" id="PF08014">
    <property type="entry name" value="MATCAP"/>
    <property type="match status" value="1"/>
</dbReference>
<reference evidence="5" key="1">
    <citation type="journal article" date="2014" name="Int. J. Syst. Evol. Microbiol.">
        <title>Complete genome sequence of Corynebacterium casei LMG S-19264T (=DSM 44701T), isolated from a smear-ripened cheese.</title>
        <authorList>
            <consortium name="US DOE Joint Genome Institute (JGI-PGF)"/>
            <person name="Walter F."/>
            <person name="Albersmeier A."/>
            <person name="Kalinowski J."/>
            <person name="Ruckert C."/>
        </authorList>
    </citation>
    <scope>NUCLEOTIDE SEQUENCE</scope>
    <source>
        <strain evidence="5">CGMCC 1.15966</strain>
    </source>
</reference>
<evidence type="ECO:0000256" key="2">
    <source>
        <dbReference type="ARBA" id="ARBA00022670"/>
    </source>
</evidence>
<comment type="cofactor">
    <cofactor evidence="1">
        <name>Zn(2+)</name>
        <dbReference type="ChEBI" id="CHEBI:29105"/>
    </cofactor>
</comment>
<keyword evidence="4" id="KW-0482">Metalloprotease</keyword>
<evidence type="ECO:0000313" key="5">
    <source>
        <dbReference type="EMBL" id="GGE30087.1"/>
    </source>
</evidence>
<dbReference type="EMBL" id="BMKM01000010">
    <property type="protein sequence ID" value="GGE30087.1"/>
    <property type="molecule type" value="Genomic_DNA"/>
</dbReference>
<comment type="caution">
    <text evidence="5">The sequence shown here is derived from an EMBL/GenBank/DDBJ whole genome shotgun (WGS) entry which is preliminary data.</text>
</comment>
<dbReference type="PANTHER" id="PTHR31817">
    <property type="match status" value="1"/>
</dbReference>
<dbReference type="SMART" id="SM01154">
    <property type="entry name" value="DUF1704"/>
    <property type="match status" value="1"/>
</dbReference>
<evidence type="ECO:0000256" key="3">
    <source>
        <dbReference type="ARBA" id="ARBA00022801"/>
    </source>
</evidence>
<protein>
    <recommendedName>
        <fullName evidence="7">DUF1704 domain-containing protein</fullName>
    </recommendedName>
</protein>
<dbReference type="GO" id="GO:0080164">
    <property type="term" value="P:regulation of nitric oxide metabolic process"/>
    <property type="evidence" value="ECO:0007669"/>
    <property type="project" value="TreeGrafter"/>
</dbReference>
<evidence type="ECO:0000256" key="4">
    <source>
        <dbReference type="ARBA" id="ARBA00023049"/>
    </source>
</evidence>
<evidence type="ECO:0008006" key="7">
    <source>
        <dbReference type="Google" id="ProtNLM"/>
    </source>
</evidence>
<keyword evidence="6" id="KW-1185">Reference proteome</keyword>
<dbReference type="GO" id="GO:0006508">
    <property type="term" value="P:proteolysis"/>
    <property type="evidence" value="ECO:0007669"/>
    <property type="project" value="UniProtKB-KW"/>
</dbReference>
<evidence type="ECO:0000256" key="1">
    <source>
        <dbReference type="ARBA" id="ARBA00001947"/>
    </source>
</evidence>
<evidence type="ECO:0000313" key="6">
    <source>
        <dbReference type="Proteomes" id="UP000614460"/>
    </source>
</evidence>